<dbReference type="EMBL" id="FNHE01000009">
    <property type="protein sequence ID" value="SDM86661.1"/>
    <property type="molecule type" value="Genomic_DNA"/>
</dbReference>
<keyword evidence="3" id="KW-0808">Transferase</keyword>
<dbReference type="Pfam" id="PF08241">
    <property type="entry name" value="Methyltransf_11"/>
    <property type="match status" value="1"/>
</dbReference>
<evidence type="ECO:0000259" key="2">
    <source>
        <dbReference type="Pfam" id="PF08241"/>
    </source>
</evidence>
<dbReference type="InterPro" id="IPR029063">
    <property type="entry name" value="SAM-dependent_MTases_sf"/>
</dbReference>
<keyword evidence="4" id="KW-1185">Reference proteome</keyword>
<dbReference type="GO" id="GO:0032259">
    <property type="term" value="P:methylation"/>
    <property type="evidence" value="ECO:0007669"/>
    <property type="project" value="UniProtKB-KW"/>
</dbReference>
<sequence length="294" mass="30815">MPESVGAGPGAAWSGHESGQPHAATDTAFAVGRSRGETARLQRQAEELAPLSRVLLERTALGPGQQAIDVGCGPRGALELLVERVGPTGRVVGLDSDPALIELAAGLAAGRGWGNVALVCADAQHTGLPSATFDVVHTRTLLIGLPQPADVLTELVRLARPGGWVVGMEPDADHPVCHPPHPAVDRLFDLLTRALARAGADPHLGRRLAELYRQAGLADVTVEVRAPVCPPGHSRRTALADLVGSLRAPILGLGLADEGELEELDAAARRHLTTPETLVVPDLFFLAWGRTPTR</sequence>
<dbReference type="AlphaFoldDB" id="A0A1G9WQZ5"/>
<dbReference type="Gene3D" id="3.40.50.150">
    <property type="entry name" value="Vaccinia Virus protein VP39"/>
    <property type="match status" value="1"/>
</dbReference>
<evidence type="ECO:0000313" key="3">
    <source>
        <dbReference type="EMBL" id="SDM86661.1"/>
    </source>
</evidence>
<evidence type="ECO:0000313" key="4">
    <source>
        <dbReference type="Proteomes" id="UP000198680"/>
    </source>
</evidence>
<accession>A0A1G9WQZ5</accession>
<evidence type="ECO:0000256" key="1">
    <source>
        <dbReference type="SAM" id="MobiDB-lite"/>
    </source>
</evidence>
<gene>
    <name evidence="3" type="ORF">SAMN05660642_03488</name>
</gene>
<dbReference type="PANTHER" id="PTHR43591:SF24">
    <property type="entry name" value="2-METHOXY-6-POLYPRENYL-1,4-BENZOQUINOL METHYLASE, MITOCHONDRIAL"/>
    <property type="match status" value="1"/>
</dbReference>
<proteinExistence type="predicted"/>
<dbReference type="RefSeq" id="WP_175479608.1">
    <property type="nucleotide sequence ID" value="NZ_FNHE01000009.1"/>
</dbReference>
<dbReference type="InterPro" id="IPR013216">
    <property type="entry name" value="Methyltransf_11"/>
</dbReference>
<feature type="domain" description="Methyltransferase type 11" evidence="2">
    <location>
        <begin position="68"/>
        <end position="166"/>
    </location>
</feature>
<name>A0A1G9WQZ5_9ACTN</name>
<reference evidence="4" key="1">
    <citation type="submission" date="2016-10" db="EMBL/GenBank/DDBJ databases">
        <authorList>
            <person name="Varghese N."/>
            <person name="Submissions S."/>
        </authorList>
    </citation>
    <scope>NUCLEOTIDE SEQUENCE [LARGE SCALE GENOMIC DNA]</scope>
    <source>
        <strain evidence="4">DSM 45419</strain>
    </source>
</reference>
<keyword evidence="3" id="KW-0489">Methyltransferase</keyword>
<dbReference type="GO" id="GO:0008757">
    <property type="term" value="F:S-adenosylmethionine-dependent methyltransferase activity"/>
    <property type="evidence" value="ECO:0007669"/>
    <property type="project" value="InterPro"/>
</dbReference>
<dbReference type="STRING" id="1137991.SAMN05660642_03488"/>
<dbReference type="Proteomes" id="UP000198680">
    <property type="component" value="Unassembled WGS sequence"/>
</dbReference>
<dbReference type="PANTHER" id="PTHR43591">
    <property type="entry name" value="METHYLTRANSFERASE"/>
    <property type="match status" value="1"/>
</dbReference>
<dbReference type="SUPFAM" id="SSF53335">
    <property type="entry name" value="S-adenosyl-L-methionine-dependent methyltransferases"/>
    <property type="match status" value="1"/>
</dbReference>
<feature type="region of interest" description="Disordered" evidence="1">
    <location>
        <begin position="1"/>
        <end position="23"/>
    </location>
</feature>
<organism evidence="3 4">
    <name type="scientific">Geodermatophilus siccatus</name>
    <dbReference type="NCBI Taxonomy" id="1137991"/>
    <lineage>
        <taxon>Bacteria</taxon>
        <taxon>Bacillati</taxon>
        <taxon>Actinomycetota</taxon>
        <taxon>Actinomycetes</taxon>
        <taxon>Geodermatophilales</taxon>
        <taxon>Geodermatophilaceae</taxon>
        <taxon>Geodermatophilus</taxon>
    </lineage>
</organism>
<dbReference type="CDD" id="cd02440">
    <property type="entry name" value="AdoMet_MTases"/>
    <property type="match status" value="1"/>
</dbReference>
<protein>
    <submittedName>
        <fullName evidence="3">Methyltransferase domain-containing protein</fullName>
    </submittedName>
</protein>